<feature type="compositionally biased region" description="Basic and acidic residues" evidence="7">
    <location>
        <begin position="512"/>
        <end position="526"/>
    </location>
</feature>
<evidence type="ECO:0000256" key="6">
    <source>
        <dbReference type="ARBA" id="ARBA00023136"/>
    </source>
</evidence>
<feature type="region of interest" description="Disordered" evidence="7">
    <location>
        <begin position="1"/>
        <end position="25"/>
    </location>
</feature>
<feature type="domain" description="Protein kinase" evidence="8">
    <location>
        <begin position="799"/>
        <end position="1145"/>
    </location>
</feature>
<dbReference type="SMART" id="SM00220">
    <property type="entry name" value="S_TKc"/>
    <property type="match status" value="1"/>
</dbReference>
<dbReference type="InterPro" id="IPR032675">
    <property type="entry name" value="LRR_dom_sf"/>
</dbReference>
<dbReference type="SUPFAM" id="SSF56112">
    <property type="entry name" value="Protein kinase-like (PK-like)"/>
    <property type="match status" value="1"/>
</dbReference>
<dbReference type="Gene3D" id="3.80.10.10">
    <property type="entry name" value="Ribonuclease Inhibitor"/>
    <property type="match status" value="1"/>
</dbReference>
<keyword evidence="5" id="KW-1133">Transmembrane helix</keyword>
<evidence type="ECO:0000256" key="7">
    <source>
        <dbReference type="SAM" id="MobiDB-lite"/>
    </source>
</evidence>
<accession>A0A0C4Y8D1</accession>
<dbReference type="Gene3D" id="1.10.510.10">
    <property type="entry name" value="Transferase(Phosphotransferase) domain 1"/>
    <property type="match status" value="1"/>
</dbReference>
<dbReference type="SMART" id="SM00364">
    <property type="entry name" value="LRR_BAC"/>
    <property type="match status" value="3"/>
</dbReference>
<keyword evidence="4" id="KW-0677">Repeat</keyword>
<dbReference type="SMART" id="SM00369">
    <property type="entry name" value="LRR_TYP"/>
    <property type="match status" value="4"/>
</dbReference>
<dbReference type="InterPro" id="IPR011009">
    <property type="entry name" value="Kinase-like_dom_sf"/>
</dbReference>
<sequence>MESPIPVESPKTSGDPEPSDSALQVVDGGSDVAGADSILDVSGQSLDFPIGENAGDDVGDLYLYKNVYNLLPKSIAGIKGLKTLKFFGNEINLFSSPEIGDLVRLECLRISSPEFDGLPLHKFKGLKELELSKVTSRCSAVPILSQVAGLKLLTKLSVCYFSITFLPPEICCLKSLEYLDLSFNKMKTLPAEIGNLNALVSLRVANNKLEALPEELSRLAVLESLDLSHNRLTSLGDVDFGLMISLKSLNLKYNRLKSECVVAPSSICCDLDGNGNDVCGDESGSSSVELDCSSNVSSVSNKSKSRFLASWRSDGRKCYIRWRGPMPMRVKEVGESKAGNVDVTDSVADEDEAEGCREAESCSFLNSTAVDEGDEKDCDDEVSSNSQEVAGEQDEALCSEMLKATSGSKRKEHVGDLKKPNCKNLKSAGISGESSHAVSLEQGDKNKYENEAPSASQEVVGEKDEEASPLEKSDPTSGSKRKNSNGGENVKQPDCENGDGNVKQPDGENGDGDVKHPDCKDGVGENKQRKRLRLDQLHSHDCSSISQKFSDMSFCSIEDSLQDGFYDAGRDRPFMPLESYDGKFPLDSREVIFLDSEKDDELDGIFQSARDAVRHLNELNDNCTDERQIAMFLALFVSDHFGGSDRVAGIERRRKGSPDANVRKPFVCTCSTRNGEPCNLSTKPYLETVEDISFADISEKSLRSIKARRKSILVPIGTVQYGVCRHRALLLKYLCDRMEPRVPCELVRGYLDFMPHAWNVIPVKRVDSTETRWIVDACRPNDIRKETDPEYYCRYMPMSRIKVPLSGSNFGHSLLHNLPFIDGTVNRSGSSLIQCKYGSVELAAKIRTLEVDGTSGDDVRKFEYNCLGEVRMLSALQHPCIVEMYGHQISSKWAPSVNGTPGSRTLQSAIFMEYINGGSMKSYIEKLSKAGEKHVPVHIALCIAKDVASALVELHSKNIIHRDIKSENILIDLDSKTANGAPVVKLCDFDRAVPLRSYLHSCLVAHVGIPPPNVCVGTPRWMAPEVLRTMHEQNFYGLEVDIWSFGCLLYELLTLQLPHSGVADLEIHDLIVMGQRPKLTEELEALLLFMDEPAARSAAELGGTEADLDTLAFLADLFCKCTEENPQSRPTADNVYKLLLEHSMKLSSETRLKV</sequence>
<dbReference type="PANTHER" id="PTHR24359:SF1">
    <property type="entry name" value="INHIBITOR OF NUCLEAR FACTOR KAPPA-B KINASE EPSILON SUBUNIT HOMOLOG 1-RELATED"/>
    <property type="match status" value="1"/>
</dbReference>
<evidence type="ECO:0000256" key="4">
    <source>
        <dbReference type="ARBA" id="ARBA00022737"/>
    </source>
</evidence>
<dbReference type="InterPro" id="IPR055164">
    <property type="entry name" value="EDR1/CTR1/ARMC3-like_pept-like"/>
</dbReference>
<dbReference type="SMR" id="A0A0C4Y8D1"/>
<protein>
    <submittedName>
        <fullName evidence="9">RIPK1 protein</fullName>
    </submittedName>
</protein>
<evidence type="ECO:0000256" key="2">
    <source>
        <dbReference type="ARBA" id="ARBA00022614"/>
    </source>
</evidence>
<dbReference type="PRINTS" id="PR00019">
    <property type="entry name" value="LEURICHRPT"/>
</dbReference>
<dbReference type="FunFam" id="1.10.510.10:FF:000988">
    <property type="entry name" value="Leucine-rich repeat protein kinase family protein"/>
    <property type="match status" value="1"/>
</dbReference>
<dbReference type="InterPro" id="IPR008271">
    <property type="entry name" value="Ser/Thr_kinase_AS"/>
</dbReference>
<dbReference type="GO" id="GO:0004674">
    <property type="term" value="F:protein serine/threonine kinase activity"/>
    <property type="evidence" value="ECO:0007669"/>
    <property type="project" value="TreeGrafter"/>
</dbReference>
<dbReference type="GO" id="GO:0016020">
    <property type="term" value="C:membrane"/>
    <property type="evidence" value="ECO:0007669"/>
    <property type="project" value="UniProtKB-SubCell"/>
</dbReference>
<dbReference type="PROSITE" id="PS50011">
    <property type="entry name" value="PROTEIN_KINASE_DOM"/>
    <property type="match status" value="1"/>
</dbReference>
<feature type="compositionally biased region" description="Acidic residues" evidence="7">
    <location>
        <begin position="373"/>
        <end position="382"/>
    </location>
</feature>
<evidence type="ECO:0000256" key="5">
    <source>
        <dbReference type="ARBA" id="ARBA00022989"/>
    </source>
</evidence>
<dbReference type="EMBL" id="KM874830">
    <property type="protein sequence ID" value="AJF48832.1"/>
    <property type="molecule type" value="mRNA"/>
</dbReference>
<dbReference type="PROSITE" id="PS51450">
    <property type="entry name" value="LRR"/>
    <property type="match status" value="2"/>
</dbReference>
<keyword evidence="2" id="KW-0433">Leucine-rich repeat</keyword>
<evidence type="ECO:0000256" key="3">
    <source>
        <dbReference type="ARBA" id="ARBA00022692"/>
    </source>
</evidence>
<evidence type="ECO:0000256" key="1">
    <source>
        <dbReference type="ARBA" id="ARBA00004370"/>
    </source>
</evidence>
<dbReference type="InterPro" id="IPR003591">
    <property type="entry name" value="Leu-rich_rpt_typical-subtyp"/>
</dbReference>
<dbReference type="SUPFAM" id="SSF52058">
    <property type="entry name" value="L domain-like"/>
    <property type="match status" value="1"/>
</dbReference>
<proteinExistence type="evidence at transcript level"/>
<dbReference type="PROSITE" id="PS00108">
    <property type="entry name" value="PROTEIN_KINASE_ST"/>
    <property type="match status" value="1"/>
</dbReference>
<feature type="region of interest" description="Disordered" evidence="7">
    <location>
        <begin position="373"/>
        <end position="526"/>
    </location>
</feature>
<keyword evidence="3" id="KW-0812">Transmembrane</keyword>
<evidence type="ECO:0000313" key="9">
    <source>
        <dbReference type="EMBL" id="AJF48832.1"/>
    </source>
</evidence>
<dbReference type="GO" id="GO:0005524">
    <property type="term" value="F:ATP binding"/>
    <property type="evidence" value="ECO:0007669"/>
    <property type="project" value="InterPro"/>
</dbReference>
<organism evidence="9">
    <name type="scientific">Fragaria x ananassa subsp. ananassa</name>
    <dbReference type="NCBI Taxonomy" id="674470"/>
    <lineage>
        <taxon>Eukaryota</taxon>
        <taxon>Viridiplantae</taxon>
        <taxon>Streptophyta</taxon>
        <taxon>Embryophyta</taxon>
        <taxon>Tracheophyta</taxon>
        <taxon>Spermatophyta</taxon>
        <taxon>Magnoliopsida</taxon>
        <taxon>eudicotyledons</taxon>
        <taxon>Gunneridae</taxon>
        <taxon>Pentapetalae</taxon>
        <taxon>rosids</taxon>
        <taxon>fabids</taxon>
        <taxon>Rosales</taxon>
        <taxon>Rosaceae</taxon>
        <taxon>Rosoideae</taxon>
        <taxon>Potentilleae</taxon>
        <taxon>Fragariinae</taxon>
        <taxon>Fragaria</taxon>
    </lineage>
</organism>
<gene>
    <name evidence="9" type="primary">RIPK1</name>
</gene>
<dbReference type="Pfam" id="PF00069">
    <property type="entry name" value="Pkinase"/>
    <property type="match status" value="1"/>
</dbReference>
<comment type="subcellular location">
    <subcellularLocation>
        <location evidence="1">Membrane</location>
    </subcellularLocation>
</comment>
<dbReference type="InterPro" id="IPR001611">
    <property type="entry name" value="Leu-rich_rpt"/>
</dbReference>
<keyword evidence="6" id="KW-0472">Membrane</keyword>
<dbReference type="Pfam" id="PF23598">
    <property type="entry name" value="LRR_14"/>
    <property type="match status" value="1"/>
</dbReference>
<dbReference type="SMART" id="SM00365">
    <property type="entry name" value="LRR_SD22"/>
    <property type="match status" value="2"/>
</dbReference>
<name>A0A0C4Y8D1_FRAAN</name>
<evidence type="ECO:0000259" key="8">
    <source>
        <dbReference type="PROSITE" id="PS50011"/>
    </source>
</evidence>
<dbReference type="Pfam" id="PF14381">
    <property type="entry name" value="EDR1_CTR1_ARMC3_pept"/>
    <property type="match status" value="1"/>
</dbReference>
<dbReference type="AlphaFoldDB" id="A0A0C4Y8D1"/>
<dbReference type="InterPro" id="IPR055414">
    <property type="entry name" value="LRR_R13L4/SHOC2-like"/>
</dbReference>
<reference evidence="9" key="1">
    <citation type="submission" date="2014-10" db="EMBL/GenBank/DDBJ databases">
        <title>FaRIPK1 serves as a positive regulator for strawberry fruit ripening.</title>
        <authorList>
            <person name="Shen Y.-Y."/>
            <person name="Luo J.-J."/>
            <person name="Sun J.-H."/>
        </authorList>
    </citation>
    <scope>NUCLEOTIDE SEQUENCE</scope>
    <source>
        <tissue evidence="9">Fruit</tissue>
    </source>
</reference>
<dbReference type="PANTHER" id="PTHR24359">
    <property type="entry name" value="SERINE/THREONINE-PROTEIN KINASE SBK1"/>
    <property type="match status" value="1"/>
</dbReference>
<dbReference type="InterPro" id="IPR000719">
    <property type="entry name" value="Prot_kinase_dom"/>
</dbReference>